<feature type="domain" description="PH" evidence="2">
    <location>
        <begin position="1"/>
        <end position="113"/>
    </location>
</feature>
<evidence type="ECO:0000313" key="4">
    <source>
        <dbReference type="Proteomes" id="UP000694700"/>
    </source>
</evidence>
<dbReference type="GO" id="GO:0007169">
    <property type="term" value="P:cell surface receptor protein tyrosine kinase signaling pathway"/>
    <property type="evidence" value="ECO:0007669"/>
    <property type="project" value="TreeGrafter"/>
</dbReference>
<organism evidence="3 4">
    <name type="scientific">Cyprinus carpio</name>
    <name type="common">Common carp</name>
    <dbReference type="NCBI Taxonomy" id="7962"/>
    <lineage>
        <taxon>Eukaryota</taxon>
        <taxon>Metazoa</taxon>
        <taxon>Chordata</taxon>
        <taxon>Craniata</taxon>
        <taxon>Vertebrata</taxon>
        <taxon>Euteleostomi</taxon>
        <taxon>Actinopterygii</taxon>
        <taxon>Neopterygii</taxon>
        <taxon>Teleostei</taxon>
        <taxon>Ostariophysi</taxon>
        <taxon>Cypriniformes</taxon>
        <taxon>Cyprinidae</taxon>
        <taxon>Cyprininae</taxon>
        <taxon>Cyprinus</taxon>
    </lineage>
</organism>
<dbReference type="Proteomes" id="UP000694700">
    <property type="component" value="Unplaced"/>
</dbReference>
<dbReference type="PANTHER" id="PTHR21258:SF46">
    <property type="entry name" value="DOCKING PROTEIN 1"/>
    <property type="match status" value="1"/>
</dbReference>
<dbReference type="GO" id="GO:0007265">
    <property type="term" value="P:Ras protein signal transduction"/>
    <property type="evidence" value="ECO:0007669"/>
    <property type="project" value="TreeGrafter"/>
</dbReference>
<dbReference type="SMART" id="SM00233">
    <property type="entry name" value="PH"/>
    <property type="match status" value="1"/>
</dbReference>
<dbReference type="Ensembl" id="ENSCCRT00015076281.1">
    <property type="protein sequence ID" value="ENSCCRP00015073884.1"/>
    <property type="gene ID" value="ENSCCRG00015029931.1"/>
</dbReference>
<dbReference type="InterPro" id="IPR001849">
    <property type="entry name" value="PH_domain"/>
</dbReference>
<proteinExistence type="predicted"/>
<dbReference type="Pfam" id="PF00169">
    <property type="entry name" value="PH"/>
    <property type="match status" value="1"/>
</dbReference>
<dbReference type="GO" id="GO:0043410">
    <property type="term" value="P:positive regulation of MAPK cascade"/>
    <property type="evidence" value="ECO:0007669"/>
    <property type="project" value="TreeGrafter"/>
</dbReference>
<evidence type="ECO:0000259" key="2">
    <source>
        <dbReference type="SMART" id="SM00233"/>
    </source>
</evidence>
<dbReference type="Gene3D" id="2.30.29.30">
    <property type="entry name" value="Pleckstrin-homology domain (PH domain)/Phosphotyrosine-binding domain (PTB)"/>
    <property type="match status" value="1"/>
</dbReference>
<dbReference type="GO" id="GO:0005737">
    <property type="term" value="C:cytoplasm"/>
    <property type="evidence" value="ECO:0007669"/>
    <property type="project" value="TreeGrafter"/>
</dbReference>
<feature type="signal peptide" evidence="1">
    <location>
        <begin position="1"/>
        <end position="16"/>
    </location>
</feature>
<evidence type="ECO:0000256" key="1">
    <source>
        <dbReference type="SAM" id="SignalP"/>
    </source>
</evidence>
<dbReference type="SUPFAM" id="SSF50729">
    <property type="entry name" value="PH domain-like"/>
    <property type="match status" value="1"/>
</dbReference>
<name>A0A8C1X2S1_CYPCA</name>
<dbReference type="PANTHER" id="PTHR21258">
    <property type="entry name" value="DOCKING PROTEIN RELATED"/>
    <property type="match status" value="1"/>
</dbReference>
<sequence length="114" mass="13139">WGFGSVLWLFIWMADLKKNWFVLYPASQNGIARLEFYDCSGSGSDKPSTKKMDKKIIRLSECISILPSVTETCPKENMAAFCVETNDKTYVFAAEKYITNEWVEKMCEIAFQVR</sequence>
<keyword evidence="1" id="KW-0732">Signal</keyword>
<reference evidence="3" key="1">
    <citation type="submission" date="2025-08" db="UniProtKB">
        <authorList>
            <consortium name="Ensembl"/>
        </authorList>
    </citation>
    <scope>IDENTIFICATION</scope>
</reference>
<dbReference type="InterPro" id="IPR050996">
    <property type="entry name" value="Docking_Protein_DOK"/>
</dbReference>
<accession>A0A8C1X2S1</accession>
<protein>
    <recommendedName>
        <fullName evidence="2">PH domain-containing protein</fullName>
    </recommendedName>
</protein>
<feature type="chain" id="PRO_5033991208" description="PH domain-containing protein" evidence="1">
    <location>
        <begin position="17"/>
        <end position="114"/>
    </location>
</feature>
<evidence type="ECO:0000313" key="3">
    <source>
        <dbReference type="Ensembl" id="ENSCCRP00015073884.1"/>
    </source>
</evidence>
<dbReference type="AlphaFoldDB" id="A0A8C1X2S1"/>
<dbReference type="InterPro" id="IPR011993">
    <property type="entry name" value="PH-like_dom_sf"/>
</dbReference>